<proteinExistence type="predicted"/>
<comment type="caution">
    <text evidence="1">The sequence shown here is derived from an EMBL/GenBank/DDBJ whole genome shotgun (WGS) entry which is preliminary data.</text>
</comment>
<protein>
    <recommendedName>
        <fullName evidence="3">Vitellogenin</fullName>
    </recommendedName>
</protein>
<organism evidence="1 2">
    <name type="scientific">Mugilogobius chulae</name>
    <name type="common">yellowstripe goby</name>
    <dbReference type="NCBI Taxonomy" id="88201"/>
    <lineage>
        <taxon>Eukaryota</taxon>
        <taxon>Metazoa</taxon>
        <taxon>Chordata</taxon>
        <taxon>Craniata</taxon>
        <taxon>Vertebrata</taxon>
        <taxon>Euteleostomi</taxon>
        <taxon>Actinopterygii</taxon>
        <taxon>Neopterygii</taxon>
        <taxon>Teleostei</taxon>
        <taxon>Neoteleostei</taxon>
        <taxon>Acanthomorphata</taxon>
        <taxon>Gobiaria</taxon>
        <taxon>Gobiiformes</taxon>
        <taxon>Gobioidei</taxon>
        <taxon>Gobiidae</taxon>
        <taxon>Gobionellinae</taxon>
        <taxon>Mugilogobius</taxon>
    </lineage>
</organism>
<feature type="non-terminal residue" evidence="1">
    <location>
        <position position="215"/>
    </location>
</feature>
<gene>
    <name evidence="1" type="ORF">WMY93_031272</name>
</gene>
<evidence type="ECO:0000313" key="1">
    <source>
        <dbReference type="EMBL" id="KAK7878076.1"/>
    </source>
</evidence>
<reference evidence="2" key="1">
    <citation type="submission" date="2024-04" db="EMBL/GenBank/DDBJ databases">
        <title>Salinicola lusitanus LLJ914,a marine bacterium isolated from the Okinawa Trough.</title>
        <authorList>
            <person name="Li J."/>
        </authorList>
    </citation>
    <scope>NUCLEOTIDE SEQUENCE [LARGE SCALE GENOMIC DNA]</scope>
</reference>
<evidence type="ECO:0000313" key="2">
    <source>
        <dbReference type="Proteomes" id="UP001460270"/>
    </source>
</evidence>
<name>A0AAW0MGP6_9GOBI</name>
<accession>A0AAW0MGP6</accession>
<evidence type="ECO:0008006" key="3">
    <source>
        <dbReference type="Google" id="ProtNLM"/>
    </source>
</evidence>
<dbReference type="EMBL" id="JBBPFD010000625">
    <property type="protein sequence ID" value="KAK7878076.1"/>
    <property type="molecule type" value="Genomic_DNA"/>
</dbReference>
<sequence>MTAFRVSVSSSVYNQWERAFAVCNSVAQHDTTDGRIGVARLAKNMTVEVPPQSELMVWANVFGATRLPHGDVLVESTTEGMEWQVARTLCNFKGGKIPVRIQNVNPYPVTIPPRQALASVFLLSPEQIRSDSDLVLTATDSNTIEVDIRTTSISPSEDHPVKMPSNKCLNGEQQRQMEDLVRRWSSVFATSEDDFGRTDAVLHQIPTGTAPPSRE</sequence>
<keyword evidence="2" id="KW-1185">Reference proteome</keyword>
<dbReference type="AlphaFoldDB" id="A0AAW0MGP6"/>
<dbReference type="Proteomes" id="UP001460270">
    <property type="component" value="Unassembled WGS sequence"/>
</dbReference>